<evidence type="ECO:0000313" key="7">
    <source>
        <dbReference type="Proteomes" id="UP000183843"/>
    </source>
</evidence>
<evidence type="ECO:0000256" key="1">
    <source>
        <dbReference type="ARBA" id="ARBA00009798"/>
    </source>
</evidence>
<dbReference type="CDD" id="cd00002">
    <property type="entry name" value="YbaK_deacylase"/>
    <property type="match status" value="1"/>
</dbReference>
<feature type="domain" description="YbaK/aminoacyl-tRNA synthetase-associated" evidence="5">
    <location>
        <begin position="36"/>
        <end position="151"/>
    </location>
</feature>
<dbReference type="PANTHER" id="PTHR30411:SF0">
    <property type="entry name" value="CYS-TRNA(PRO)_CYS-TRNA(CYS) DEACYLASE YBAK"/>
    <property type="match status" value="1"/>
</dbReference>
<dbReference type="PANTHER" id="PTHR30411">
    <property type="entry name" value="CYTOPLASMIC PROTEIN"/>
    <property type="match status" value="1"/>
</dbReference>
<evidence type="ECO:0000313" key="6">
    <source>
        <dbReference type="EMBL" id="SFA75428.1"/>
    </source>
</evidence>
<comment type="similarity">
    <text evidence="1 4">Belongs to the prolyl-tRNA editing family. YbaK/EbsC subfamily.</text>
</comment>
<dbReference type="GO" id="GO:0016829">
    <property type="term" value="F:lyase activity"/>
    <property type="evidence" value="ECO:0007669"/>
    <property type="project" value="UniProtKB-KW"/>
</dbReference>
<keyword evidence="2 4" id="KW-0648">Protein biosynthesis</keyword>
<dbReference type="Pfam" id="PF04073">
    <property type="entry name" value="tRNA_edit"/>
    <property type="match status" value="1"/>
</dbReference>
<evidence type="ECO:0000256" key="2">
    <source>
        <dbReference type="ARBA" id="ARBA00022917"/>
    </source>
</evidence>
<dbReference type="GO" id="GO:0006412">
    <property type="term" value="P:translation"/>
    <property type="evidence" value="ECO:0007669"/>
    <property type="project" value="UniProtKB-KW"/>
</dbReference>
<reference evidence="6 7" key="1">
    <citation type="submission" date="2016-10" db="EMBL/GenBank/DDBJ databases">
        <authorList>
            <person name="de Groot N.N."/>
        </authorList>
    </citation>
    <scope>NUCLEOTIDE SEQUENCE [LARGE SCALE GENOMIC DNA]</scope>
    <source>
        <strain evidence="6 7">L14</strain>
    </source>
</reference>
<organism evidence="6 7">
    <name type="scientific">Selenomonas ruminantium</name>
    <dbReference type="NCBI Taxonomy" id="971"/>
    <lineage>
        <taxon>Bacteria</taxon>
        <taxon>Bacillati</taxon>
        <taxon>Bacillota</taxon>
        <taxon>Negativicutes</taxon>
        <taxon>Selenomonadales</taxon>
        <taxon>Selenomonadaceae</taxon>
        <taxon>Selenomonas</taxon>
    </lineage>
</organism>
<sequence>MAKKKKEAKTNAARILDTLGINYELKTYEVDENDLSAVHVAESVGMPIEMVYKTLVCRGDKNGVLMAVIPGGGELDLKALAAASGNKRVEMVHLKEVFGLTGYIRGGCSPLGAKKDYPVYLDASAEAQEVIAISAGKRGEQIILKPADLVQAAKATVVTVSR</sequence>
<protein>
    <recommendedName>
        <fullName evidence="4">Cys-tRNA(Pro)/Cys-tRNA(Cys) deacylase</fullName>
        <ecNumber evidence="4">4.2.-.-</ecNumber>
    </recommendedName>
</protein>
<name>A0A1I0VGS8_SELRU</name>
<dbReference type="GO" id="GO:0002161">
    <property type="term" value="F:aminoacyl-tRNA deacylase activity"/>
    <property type="evidence" value="ECO:0007669"/>
    <property type="project" value="InterPro"/>
</dbReference>
<dbReference type="RefSeq" id="WP_074812639.1">
    <property type="nucleotide sequence ID" value="NZ_FOJX01000001.1"/>
</dbReference>
<dbReference type="SUPFAM" id="SSF55826">
    <property type="entry name" value="YbaK/ProRS associated domain"/>
    <property type="match status" value="1"/>
</dbReference>
<dbReference type="EC" id="4.2.-.-" evidence="4"/>
<evidence type="ECO:0000259" key="5">
    <source>
        <dbReference type="Pfam" id="PF04073"/>
    </source>
</evidence>
<dbReference type="InterPro" id="IPR004369">
    <property type="entry name" value="Prolyl-tRNA_editing_YbaK/EbsC"/>
</dbReference>
<evidence type="ECO:0000256" key="3">
    <source>
        <dbReference type="ARBA" id="ARBA00023239"/>
    </source>
</evidence>
<gene>
    <name evidence="6" type="ORF">SAMN05216587_101593</name>
</gene>
<keyword evidence="3 4" id="KW-0456">Lyase</keyword>
<accession>A0A1I0VGS8</accession>
<dbReference type="PIRSF" id="PIRSF006181">
    <property type="entry name" value="EbsC_YbaK"/>
    <property type="match status" value="1"/>
</dbReference>
<dbReference type="NCBIfam" id="TIGR00011">
    <property type="entry name" value="YbaK_EbsC"/>
    <property type="match status" value="1"/>
</dbReference>
<dbReference type="Gene3D" id="3.90.960.10">
    <property type="entry name" value="YbaK/aminoacyl-tRNA synthetase-associated domain"/>
    <property type="match status" value="1"/>
</dbReference>
<dbReference type="EMBL" id="FOJX01000001">
    <property type="protein sequence ID" value="SFA75428.1"/>
    <property type="molecule type" value="Genomic_DNA"/>
</dbReference>
<proteinExistence type="inferred from homology"/>
<evidence type="ECO:0000256" key="4">
    <source>
        <dbReference type="PIRNR" id="PIRNR006181"/>
    </source>
</evidence>
<dbReference type="InterPro" id="IPR036754">
    <property type="entry name" value="YbaK/aa-tRNA-synt-asso_dom_sf"/>
</dbReference>
<dbReference type="Proteomes" id="UP000183843">
    <property type="component" value="Unassembled WGS sequence"/>
</dbReference>
<dbReference type="InterPro" id="IPR007214">
    <property type="entry name" value="YbaK/aa-tRNA-synth-assoc-dom"/>
</dbReference>
<dbReference type="AlphaFoldDB" id="A0A1I0VGS8"/>